<feature type="domain" description="RING-type" evidence="7">
    <location>
        <begin position="6"/>
        <end position="54"/>
    </location>
</feature>
<dbReference type="GO" id="GO:0016925">
    <property type="term" value="P:protein sumoylation"/>
    <property type="evidence" value="ECO:0007669"/>
    <property type="project" value="TreeGrafter"/>
</dbReference>
<evidence type="ECO:0000256" key="6">
    <source>
        <dbReference type="SAM" id="MobiDB-lite"/>
    </source>
</evidence>
<keyword evidence="4" id="KW-0469">Meiosis</keyword>
<evidence type="ECO:0000313" key="8">
    <source>
        <dbReference type="Proteomes" id="UP000035681"/>
    </source>
</evidence>
<dbReference type="Gene3D" id="3.30.40.10">
    <property type="entry name" value="Zinc/RING finger domain, C3HC4 (zinc finger)"/>
    <property type="match status" value="1"/>
</dbReference>
<keyword evidence="8" id="KW-1185">Reference proteome</keyword>
<dbReference type="WBParaSite" id="SSTP_0000204500.1">
    <property type="protein sequence ID" value="SSTP_0000204500.1"/>
    <property type="gene ID" value="SSTP_0000204500"/>
</dbReference>
<evidence type="ECO:0000256" key="4">
    <source>
        <dbReference type="ARBA" id="ARBA00023254"/>
    </source>
</evidence>
<dbReference type="Pfam" id="PF14634">
    <property type="entry name" value="zf-RING_5"/>
    <property type="match status" value="1"/>
</dbReference>
<dbReference type="PANTHER" id="PTHR22663">
    <property type="entry name" value="RING FINGER PROTEIN NARYA-RELATED"/>
    <property type="match status" value="1"/>
</dbReference>
<evidence type="ECO:0000259" key="7">
    <source>
        <dbReference type="PROSITE" id="PS50089"/>
    </source>
</evidence>
<evidence type="ECO:0000256" key="2">
    <source>
        <dbReference type="ARBA" id="ARBA00022771"/>
    </source>
</evidence>
<dbReference type="Proteomes" id="UP000035681">
    <property type="component" value="Unplaced"/>
</dbReference>
<dbReference type="GO" id="GO:0008270">
    <property type="term" value="F:zinc ion binding"/>
    <property type="evidence" value="ECO:0007669"/>
    <property type="project" value="UniProtKB-KW"/>
</dbReference>
<feature type="region of interest" description="Disordered" evidence="6">
    <location>
        <begin position="211"/>
        <end position="241"/>
    </location>
</feature>
<keyword evidence="2 5" id="KW-0863">Zinc-finger</keyword>
<dbReference type="SUPFAM" id="SSF57850">
    <property type="entry name" value="RING/U-box"/>
    <property type="match status" value="1"/>
</dbReference>
<dbReference type="PANTHER" id="PTHR22663:SF17">
    <property type="entry name" value="RING FINGER PROTEIN NARYA-RELATED"/>
    <property type="match status" value="1"/>
</dbReference>
<dbReference type="GO" id="GO:0007131">
    <property type="term" value="P:reciprocal meiotic recombination"/>
    <property type="evidence" value="ECO:0007669"/>
    <property type="project" value="InterPro"/>
</dbReference>
<accession>A0A0K0DXT0</accession>
<dbReference type="SMART" id="SM00184">
    <property type="entry name" value="RING"/>
    <property type="match status" value="1"/>
</dbReference>
<reference evidence="9" key="1">
    <citation type="submission" date="2015-08" db="UniProtKB">
        <authorList>
            <consortium name="WormBaseParasite"/>
        </authorList>
    </citation>
    <scope>IDENTIFICATION</scope>
</reference>
<evidence type="ECO:0000256" key="5">
    <source>
        <dbReference type="PROSITE-ProRule" id="PRU00175"/>
    </source>
</evidence>
<evidence type="ECO:0000313" key="10">
    <source>
        <dbReference type="WBParaSite" id="TCONS_00006401.p1"/>
    </source>
</evidence>
<evidence type="ECO:0000256" key="3">
    <source>
        <dbReference type="ARBA" id="ARBA00022833"/>
    </source>
</evidence>
<dbReference type="WBParaSite" id="TCONS_00006401.p1">
    <property type="protein sequence ID" value="TCONS_00006401.p1"/>
    <property type="gene ID" value="XLOC_004553"/>
</dbReference>
<dbReference type="GO" id="GO:0007129">
    <property type="term" value="P:homologous chromosome pairing at meiosis"/>
    <property type="evidence" value="ECO:0007669"/>
    <property type="project" value="TreeGrafter"/>
</dbReference>
<dbReference type="PROSITE" id="PS50089">
    <property type="entry name" value="ZF_RING_2"/>
    <property type="match status" value="1"/>
</dbReference>
<dbReference type="InterPro" id="IPR001841">
    <property type="entry name" value="Znf_RING"/>
</dbReference>
<evidence type="ECO:0000313" key="9">
    <source>
        <dbReference type="WBParaSite" id="SSTP_0000204500.1"/>
    </source>
</evidence>
<evidence type="ECO:0000256" key="1">
    <source>
        <dbReference type="ARBA" id="ARBA00022723"/>
    </source>
</evidence>
<dbReference type="AlphaFoldDB" id="A0A0K0DXT0"/>
<name>A0A0K0DXT0_STRER</name>
<proteinExistence type="predicted"/>
<keyword evidence="1" id="KW-0479">Metal-binding</keyword>
<dbReference type="InterPro" id="IPR017907">
    <property type="entry name" value="Znf_RING_CS"/>
</dbReference>
<organism evidence="9">
    <name type="scientific">Strongyloides stercoralis</name>
    <name type="common">Threadworm</name>
    <dbReference type="NCBI Taxonomy" id="6248"/>
    <lineage>
        <taxon>Eukaryota</taxon>
        <taxon>Metazoa</taxon>
        <taxon>Ecdysozoa</taxon>
        <taxon>Nematoda</taxon>
        <taxon>Chromadorea</taxon>
        <taxon>Rhabditida</taxon>
        <taxon>Tylenchina</taxon>
        <taxon>Panagrolaimomorpha</taxon>
        <taxon>Strongyloidoidea</taxon>
        <taxon>Strongyloididae</taxon>
        <taxon>Strongyloides</taxon>
    </lineage>
</organism>
<feature type="compositionally biased region" description="Basic and acidic residues" evidence="6">
    <location>
        <begin position="211"/>
        <end position="231"/>
    </location>
</feature>
<dbReference type="GO" id="GO:0000795">
    <property type="term" value="C:synaptonemal complex"/>
    <property type="evidence" value="ECO:0007669"/>
    <property type="project" value="InterPro"/>
</dbReference>
<keyword evidence="3" id="KW-0862">Zinc</keyword>
<dbReference type="InterPro" id="IPR042123">
    <property type="entry name" value="Zip3/RNF212-like"/>
</dbReference>
<dbReference type="PROSITE" id="PS00518">
    <property type="entry name" value="ZF_RING_1"/>
    <property type="match status" value="1"/>
</dbReference>
<protein>
    <submittedName>
        <fullName evidence="9 10">RING-type domain-containing protein</fullName>
    </submittedName>
</protein>
<sequence length="241" mass="28605">MEYLFCARCFLQPTGSMEYFFTKCSHIFCATCLNTIRNKENSLESWKKICPYCKTPNPLFRKINKSLSEEERIKFFPSTKMIMKNLRINTFLNAGALQENQIKSMIKLSHEYDDTLTGLKKNYSNLTRELRHLKEIYLNKVNLIRELSKRKKKYLSEINKIVIIAKRKDMMNQRQNMLLSTKQFSMLQSEDHEESEFGFFMEAQTSFREADESYHSGFQKDRSESSIEMEQKSVLSKSFFD</sequence>
<dbReference type="GO" id="GO:0019789">
    <property type="term" value="F:SUMO transferase activity"/>
    <property type="evidence" value="ECO:0007669"/>
    <property type="project" value="InterPro"/>
</dbReference>
<dbReference type="InterPro" id="IPR013083">
    <property type="entry name" value="Znf_RING/FYVE/PHD"/>
</dbReference>